<name>A0A0A9CWB4_ARUDO</name>
<sequence length="91" mass="10423">MVSLGSSFAFTLFNTYVADLFFPVRPPGRSFYGRGLARVSTYLISDTRVSTHNYINYYPNHCSSNNNKAFSLSKLGKLEIKFIKFIRINIK</sequence>
<evidence type="ECO:0000313" key="1">
    <source>
        <dbReference type="EMBL" id="JAD75797.1"/>
    </source>
</evidence>
<accession>A0A0A9CWB4</accession>
<dbReference type="AlphaFoldDB" id="A0A0A9CWB4"/>
<dbReference type="EMBL" id="GBRH01222098">
    <property type="protein sequence ID" value="JAD75797.1"/>
    <property type="molecule type" value="Transcribed_RNA"/>
</dbReference>
<organism evidence="1">
    <name type="scientific">Arundo donax</name>
    <name type="common">Giant reed</name>
    <name type="synonym">Donax arundinaceus</name>
    <dbReference type="NCBI Taxonomy" id="35708"/>
    <lineage>
        <taxon>Eukaryota</taxon>
        <taxon>Viridiplantae</taxon>
        <taxon>Streptophyta</taxon>
        <taxon>Embryophyta</taxon>
        <taxon>Tracheophyta</taxon>
        <taxon>Spermatophyta</taxon>
        <taxon>Magnoliopsida</taxon>
        <taxon>Liliopsida</taxon>
        <taxon>Poales</taxon>
        <taxon>Poaceae</taxon>
        <taxon>PACMAD clade</taxon>
        <taxon>Arundinoideae</taxon>
        <taxon>Arundineae</taxon>
        <taxon>Arundo</taxon>
    </lineage>
</organism>
<reference evidence="1" key="2">
    <citation type="journal article" date="2015" name="Data Brief">
        <title>Shoot transcriptome of the giant reed, Arundo donax.</title>
        <authorList>
            <person name="Barrero R.A."/>
            <person name="Guerrero F.D."/>
            <person name="Moolhuijzen P."/>
            <person name="Goolsby J.A."/>
            <person name="Tidwell J."/>
            <person name="Bellgard S.E."/>
            <person name="Bellgard M.I."/>
        </authorList>
    </citation>
    <scope>NUCLEOTIDE SEQUENCE</scope>
    <source>
        <tissue evidence="1">Shoot tissue taken approximately 20 cm above the soil surface</tissue>
    </source>
</reference>
<reference evidence="1" key="1">
    <citation type="submission" date="2014-09" db="EMBL/GenBank/DDBJ databases">
        <authorList>
            <person name="Magalhaes I.L.F."/>
            <person name="Oliveira U."/>
            <person name="Santos F.R."/>
            <person name="Vidigal T.H.D.A."/>
            <person name="Brescovit A.D."/>
            <person name="Santos A.J."/>
        </authorList>
    </citation>
    <scope>NUCLEOTIDE SEQUENCE</scope>
    <source>
        <tissue evidence="1">Shoot tissue taken approximately 20 cm above the soil surface</tissue>
    </source>
</reference>
<protein>
    <submittedName>
        <fullName evidence="1">Uncharacterized protein</fullName>
    </submittedName>
</protein>
<proteinExistence type="predicted"/>